<accession>A0A232LVK4</accession>
<dbReference type="Proteomes" id="UP000243515">
    <property type="component" value="Unassembled WGS sequence"/>
</dbReference>
<evidence type="ECO:0000256" key="2">
    <source>
        <dbReference type="SAM" id="Phobius"/>
    </source>
</evidence>
<dbReference type="OrthoDB" id="5398191at2759"/>
<protein>
    <submittedName>
        <fullName evidence="3">Uncharacterized protein</fullName>
    </submittedName>
</protein>
<name>A0A232LVK4_9EURO</name>
<feature type="transmembrane region" description="Helical" evidence="2">
    <location>
        <begin position="298"/>
        <end position="321"/>
    </location>
</feature>
<dbReference type="AlphaFoldDB" id="A0A232LVK4"/>
<evidence type="ECO:0000313" key="4">
    <source>
        <dbReference type="Proteomes" id="UP000243515"/>
    </source>
</evidence>
<keyword evidence="4" id="KW-1185">Reference proteome</keyword>
<comment type="caution">
    <text evidence="3">The sequence shown here is derived from an EMBL/GenBank/DDBJ whole genome shotgun (WGS) entry which is preliminary data.</text>
</comment>
<proteinExistence type="predicted"/>
<keyword evidence="2" id="KW-0812">Transmembrane</keyword>
<sequence>MAMQYVNGLVSRASVRRVKKAQGPILDGEDEAFLQRVVSQSSEGESPPLPDRSLNAQIALMDGAQNIPLPLSPSEDSEKVLGVNQKISENGRGKDENTETDSQGAASKKKNRDMIAASPSQVVTSHKGPDGKPIGAYEEQGEEQGVAEILEQLNLAAVNNRAFSISDETRQLLLKFKLVFKDLINGVPTAYHDLESLLTNSDNQLQHAFNHLPGFLQKLIKQLFEKLPAILIPEGLAAADVKASASGVNMENAGKMAAAAAAAKKMGFKAPSLQELVGKPSALVTMLRTIIGFLRARFPAVMGMNILWSLALFILLMALWYCHKRGSEVRLEKERLALEAEFAKANESSTAQVGAIDPLSTVVSKDRSNDEESPQTSREEEEAKEVATRDGEYISPHHYSASPSPLSKYRAQFNKSEPSSKSTMDIQPYPGT</sequence>
<evidence type="ECO:0000256" key="1">
    <source>
        <dbReference type="SAM" id="MobiDB-lite"/>
    </source>
</evidence>
<feature type="region of interest" description="Disordered" evidence="1">
    <location>
        <begin position="86"/>
        <end position="136"/>
    </location>
</feature>
<organism evidence="3 4">
    <name type="scientific">Elaphomyces granulatus</name>
    <dbReference type="NCBI Taxonomy" id="519963"/>
    <lineage>
        <taxon>Eukaryota</taxon>
        <taxon>Fungi</taxon>
        <taxon>Dikarya</taxon>
        <taxon>Ascomycota</taxon>
        <taxon>Pezizomycotina</taxon>
        <taxon>Eurotiomycetes</taxon>
        <taxon>Eurotiomycetidae</taxon>
        <taxon>Eurotiales</taxon>
        <taxon>Elaphomycetaceae</taxon>
        <taxon>Elaphomyces</taxon>
    </lineage>
</organism>
<gene>
    <name evidence="3" type="ORF">Egran_04094</name>
</gene>
<feature type="compositionally biased region" description="Polar residues" evidence="1">
    <location>
        <begin position="413"/>
        <end position="425"/>
    </location>
</feature>
<dbReference type="EMBL" id="NPHW01004298">
    <property type="protein sequence ID" value="OXV08146.1"/>
    <property type="molecule type" value="Genomic_DNA"/>
</dbReference>
<keyword evidence="2" id="KW-0472">Membrane</keyword>
<feature type="compositionally biased region" description="Acidic residues" evidence="1">
    <location>
        <begin position="371"/>
        <end position="383"/>
    </location>
</feature>
<keyword evidence="2" id="KW-1133">Transmembrane helix</keyword>
<evidence type="ECO:0000313" key="3">
    <source>
        <dbReference type="EMBL" id="OXV08146.1"/>
    </source>
</evidence>
<reference evidence="3 4" key="1">
    <citation type="journal article" date="2015" name="Environ. Microbiol.">
        <title>Metagenome sequence of Elaphomyces granulatus from sporocarp tissue reveals Ascomycota ectomycorrhizal fingerprints of genome expansion and a Proteobacteria-rich microbiome.</title>
        <authorList>
            <person name="Quandt C.A."/>
            <person name="Kohler A."/>
            <person name="Hesse C.N."/>
            <person name="Sharpton T.J."/>
            <person name="Martin F."/>
            <person name="Spatafora J.W."/>
        </authorList>
    </citation>
    <scope>NUCLEOTIDE SEQUENCE [LARGE SCALE GENOMIC DNA]</scope>
    <source>
        <strain evidence="3 4">OSC145934</strain>
    </source>
</reference>
<feature type="region of interest" description="Disordered" evidence="1">
    <location>
        <begin position="359"/>
        <end position="432"/>
    </location>
</feature>